<feature type="domain" description="Pyrrolo-quinoline quinone repeat" evidence="2">
    <location>
        <begin position="210"/>
        <end position="371"/>
    </location>
</feature>
<organism evidence="3 4">
    <name type="scientific">Cellulomonas edaphi</name>
    <dbReference type="NCBI Taxonomy" id="3053468"/>
    <lineage>
        <taxon>Bacteria</taxon>
        <taxon>Bacillati</taxon>
        <taxon>Actinomycetota</taxon>
        <taxon>Actinomycetes</taxon>
        <taxon>Micrococcales</taxon>
        <taxon>Cellulomonadaceae</taxon>
        <taxon>Cellulomonas</taxon>
    </lineage>
</organism>
<dbReference type="InterPro" id="IPR002372">
    <property type="entry name" value="PQQ_rpt_dom"/>
</dbReference>
<dbReference type="Pfam" id="PF13360">
    <property type="entry name" value="PQQ_2"/>
    <property type="match status" value="1"/>
</dbReference>
<feature type="region of interest" description="Disordered" evidence="1">
    <location>
        <begin position="1"/>
        <end position="23"/>
    </location>
</feature>
<protein>
    <submittedName>
        <fullName evidence="3">PQQ-binding-like beta-propeller repeat protein</fullName>
    </submittedName>
</protein>
<dbReference type="InterPro" id="IPR015943">
    <property type="entry name" value="WD40/YVTN_repeat-like_dom_sf"/>
</dbReference>
<reference evidence="3 4" key="1">
    <citation type="submission" date="2023-06" db="EMBL/GenBank/DDBJ databases">
        <title>Cellulomonas sp. MW9 Whole genome sequence.</title>
        <authorList>
            <person name="Park S."/>
        </authorList>
    </citation>
    <scope>NUCLEOTIDE SEQUENCE [LARGE SCALE GENOMIC DNA]</scope>
    <source>
        <strain evidence="3 4">MW9</strain>
    </source>
</reference>
<gene>
    <name evidence="3" type="ORF">QRT05_13375</name>
</gene>
<dbReference type="SUPFAM" id="SSF50998">
    <property type="entry name" value="Quinoprotein alcohol dehydrogenase-like"/>
    <property type="match status" value="1"/>
</dbReference>
<dbReference type="RefSeq" id="WP_289447765.1">
    <property type="nucleotide sequence ID" value="NZ_JAUCGR010000003.1"/>
</dbReference>
<dbReference type="InterPro" id="IPR011047">
    <property type="entry name" value="Quinoprotein_ADH-like_sf"/>
</dbReference>
<dbReference type="InterPro" id="IPR018391">
    <property type="entry name" value="PQQ_b-propeller_rpt"/>
</dbReference>
<dbReference type="Proteomes" id="UP001321453">
    <property type="component" value="Unassembled WGS sequence"/>
</dbReference>
<name>A0ABT7S9X5_9CELL</name>
<dbReference type="EMBL" id="JAUCGR010000003">
    <property type="protein sequence ID" value="MDM7832329.1"/>
    <property type="molecule type" value="Genomic_DNA"/>
</dbReference>
<dbReference type="Gene3D" id="2.130.10.10">
    <property type="entry name" value="YVTN repeat-like/Quinoprotein amine dehydrogenase"/>
    <property type="match status" value="1"/>
</dbReference>
<sequence>MDRDAVRPVELVEDDERPDAPLPPSRWRRWWPVPVVLALLAVGAQAGLDARARAQDARIASLPGTLAPVGDTVTARWTVAPGDVDVVSAGFEVAGAFVGLRQEGEGYAAVALGAGGGGVRWRTVLDADEARAPRCAAGDTGSARLYCMVEAPGSDGGSLLEIDARDGAVLGTTALPPADTFARVDAHTTYVALARGESSCDVSAVVDTRVRWTSRVACGVEPQLVVGGGLVALSSWGEQVTVLTRAGDVLEEQGSAGAEVLGDALVVVTLDDAGTGTSRLLRAGKPPVAVAGSVMVPRVDDGSAAGVVVTADRSTQGFDARTGERLWRYPVPLSGTYLVRGGKVVGSSSQDMVVAIDARSGTVQHRAALRRDALPMAPVTDGLSFLTILRGAPSDPPRLVGVPAVGGGGVLEVTLPGGLLGLRQEGRRLVASGTDGTVWVLG</sequence>
<dbReference type="SMART" id="SM00564">
    <property type="entry name" value="PQQ"/>
    <property type="match status" value="3"/>
</dbReference>
<comment type="caution">
    <text evidence="3">The sequence shown here is derived from an EMBL/GenBank/DDBJ whole genome shotgun (WGS) entry which is preliminary data.</text>
</comment>
<evidence type="ECO:0000256" key="1">
    <source>
        <dbReference type="SAM" id="MobiDB-lite"/>
    </source>
</evidence>
<evidence type="ECO:0000313" key="3">
    <source>
        <dbReference type="EMBL" id="MDM7832329.1"/>
    </source>
</evidence>
<evidence type="ECO:0000313" key="4">
    <source>
        <dbReference type="Proteomes" id="UP001321453"/>
    </source>
</evidence>
<accession>A0ABT7S9X5</accession>
<keyword evidence="4" id="KW-1185">Reference proteome</keyword>
<proteinExistence type="predicted"/>
<evidence type="ECO:0000259" key="2">
    <source>
        <dbReference type="Pfam" id="PF13360"/>
    </source>
</evidence>